<protein>
    <submittedName>
        <fullName evidence="7">RNA polymerase sigma factor, sigma-70 family</fullName>
    </submittedName>
</protein>
<evidence type="ECO:0000256" key="2">
    <source>
        <dbReference type="ARBA" id="ARBA00023015"/>
    </source>
</evidence>
<dbReference type="NCBIfam" id="TIGR02937">
    <property type="entry name" value="sigma70-ECF"/>
    <property type="match status" value="1"/>
</dbReference>
<dbReference type="STRING" id="225848.Sps_05033"/>
<dbReference type="InterPro" id="IPR013325">
    <property type="entry name" value="RNA_pol_sigma_r2"/>
</dbReference>
<dbReference type="PANTHER" id="PTHR43133">
    <property type="entry name" value="RNA POLYMERASE ECF-TYPE SIGMA FACTO"/>
    <property type="match status" value="1"/>
</dbReference>
<dbReference type="Pfam" id="PF08281">
    <property type="entry name" value="Sigma70_r4_2"/>
    <property type="match status" value="1"/>
</dbReference>
<dbReference type="SUPFAM" id="SSF88946">
    <property type="entry name" value="Sigma2 domain of RNA polymerase sigma factors"/>
    <property type="match status" value="1"/>
</dbReference>
<accession>A0A1S6HX89</accession>
<evidence type="ECO:0000259" key="6">
    <source>
        <dbReference type="Pfam" id="PF08281"/>
    </source>
</evidence>
<name>A0A1S6HX89_9GAMM</name>
<feature type="domain" description="RNA polymerase sigma-70 region 2" evidence="5">
    <location>
        <begin position="17"/>
        <end position="77"/>
    </location>
</feature>
<dbReference type="InterPro" id="IPR039425">
    <property type="entry name" value="RNA_pol_sigma-70-like"/>
</dbReference>
<keyword evidence="4" id="KW-0804">Transcription</keyword>
<feature type="domain" description="RNA polymerase sigma factor 70 region 4 type 2" evidence="6">
    <location>
        <begin position="115"/>
        <end position="161"/>
    </location>
</feature>
<dbReference type="InterPro" id="IPR013249">
    <property type="entry name" value="RNA_pol_sigma70_r4_t2"/>
</dbReference>
<dbReference type="Pfam" id="PF04542">
    <property type="entry name" value="Sigma70_r2"/>
    <property type="match status" value="1"/>
</dbReference>
<dbReference type="Proteomes" id="UP000189545">
    <property type="component" value="Chromosome"/>
</dbReference>
<dbReference type="InterPro" id="IPR036388">
    <property type="entry name" value="WH-like_DNA-bd_sf"/>
</dbReference>
<organism evidence="7 8">
    <name type="scientific">Shewanella psychrophila</name>
    <dbReference type="NCBI Taxonomy" id="225848"/>
    <lineage>
        <taxon>Bacteria</taxon>
        <taxon>Pseudomonadati</taxon>
        <taxon>Pseudomonadota</taxon>
        <taxon>Gammaproteobacteria</taxon>
        <taxon>Alteromonadales</taxon>
        <taxon>Shewanellaceae</taxon>
        <taxon>Shewanella</taxon>
    </lineage>
</organism>
<sequence length="205" mass="23271">MVAAKNKSNVSDIFINYSNKLKRVISKIVQPDDIDDIVQDTFVRSYEAELKQEIKYVRSYMLKTAKHLALNHIAKSSHKYNDSIETFVEPPIELISSSFESEFESKERFLLFCRATDQLSGPVRKCFILKKVYGLSQSEIAKYLSISESTVEKHVAKGLLKSVQYMEKMSANMTQSDSSVSVTASMDRSASIANNQSNIKEFISR</sequence>
<dbReference type="SUPFAM" id="SSF88659">
    <property type="entry name" value="Sigma3 and sigma4 domains of RNA polymerase sigma factors"/>
    <property type="match status" value="1"/>
</dbReference>
<keyword evidence="3" id="KW-0731">Sigma factor</keyword>
<keyword evidence="8" id="KW-1185">Reference proteome</keyword>
<dbReference type="InterPro" id="IPR007627">
    <property type="entry name" value="RNA_pol_sigma70_r2"/>
</dbReference>
<dbReference type="EMBL" id="CP014782">
    <property type="protein sequence ID" value="AQS40111.1"/>
    <property type="molecule type" value="Genomic_DNA"/>
</dbReference>
<dbReference type="GO" id="GO:0016987">
    <property type="term" value="F:sigma factor activity"/>
    <property type="evidence" value="ECO:0007669"/>
    <property type="project" value="UniProtKB-KW"/>
</dbReference>
<dbReference type="Gene3D" id="1.10.1740.10">
    <property type="match status" value="1"/>
</dbReference>
<dbReference type="InterPro" id="IPR014284">
    <property type="entry name" value="RNA_pol_sigma-70_dom"/>
</dbReference>
<comment type="similarity">
    <text evidence="1">Belongs to the sigma-70 factor family. ECF subfamily.</text>
</comment>
<dbReference type="InterPro" id="IPR013324">
    <property type="entry name" value="RNA_pol_sigma_r3/r4-like"/>
</dbReference>
<evidence type="ECO:0000256" key="3">
    <source>
        <dbReference type="ARBA" id="ARBA00023082"/>
    </source>
</evidence>
<keyword evidence="2" id="KW-0805">Transcription regulation</keyword>
<evidence type="ECO:0000313" key="7">
    <source>
        <dbReference type="EMBL" id="AQS40111.1"/>
    </source>
</evidence>
<dbReference type="GO" id="GO:0003677">
    <property type="term" value="F:DNA binding"/>
    <property type="evidence" value="ECO:0007669"/>
    <property type="project" value="InterPro"/>
</dbReference>
<dbReference type="GO" id="GO:0006352">
    <property type="term" value="P:DNA-templated transcription initiation"/>
    <property type="evidence" value="ECO:0007669"/>
    <property type="project" value="InterPro"/>
</dbReference>
<evidence type="ECO:0000259" key="5">
    <source>
        <dbReference type="Pfam" id="PF04542"/>
    </source>
</evidence>
<dbReference type="PANTHER" id="PTHR43133:SF46">
    <property type="entry name" value="RNA POLYMERASE SIGMA-70 FACTOR ECF SUBFAMILY"/>
    <property type="match status" value="1"/>
</dbReference>
<dbReference type="Gene3D" id="1.10.10.10">
    <property type="entry name" value="Winged helix-like DNA-binding domain superfamily/Winged helix DNA-binding domain"/>
    <property type="match status" value="1"/>
</dbReference>
<dbReference type="KEGG" id="spsw:Sps_05033"/>
<evidence type="ECO:0000313" key="8">
    <source>
        <dbReference type="Proteomes" id="UP000189545"/>
    </source>
</evidence>
<evidence type="ECO:0000256" key="4">
    <source>
        <dbReference type="ARBA" id="ARBA00023163"/>
    </source>
</evidence>
<reference evidence="7 8" key="1">
    <citation type="submission" date="2016-03" db="EMBL/GenBank/DDBJ databases">
        <title>Complete genome sequence of Shewanella psychrophila WP2, a deep sea bacterium isolated from west Pacific sediment.</title>
        <authorList>
            <person name="Xu G."/>
            <person name="Jian H."/>
        </authorList>
    </citation>
    <scope>NUCLEOTIDE SEQUENCE [LARGE SCALE GENOMIC DNA]</scope>
    <source>
        <strain evidence="7 8">WP2</strain>
    </source>
</reference>
<dbReference type="AlphaFoldDB" id="A0A1S6HX89"/>
<evidence type="ECO:0000256" key="1">
    <source>
        <dbReference type="ARBA" id="ARBA00010641"/>
    </source>
</evidence>
<proteinExistence type="inferred from homology"/>
<gene>
    <name evidence="7" type="ORF">Sps_05033</name>
</gene>